<reference evidence="7 8" key="1">
    <citation type="submission" date="2019-10" db="EMBL/GenBank/DDBJ databases">
        <title>Dictyobacter vulcani sp. nov., within the class Ktedonobacteria, isolated from soil of volcanic Mt. Zao.</title>
        <authorList>
            <person name="Zheng Y."/>
            <person name="Wang C.M."/>
            <person name="Sakai Y."/>
            <person name="Abe K."/>
            <person name="Yokota A."/>
            <person name="Yabe S."/>
        </authorList>
    </citation>
    <scope>NUCLEOTIDE SEQUENCE [LARGE SCALE GENOMIC DNA]</scope>
    <source>
        <strain evidence="7 8">W12</strain>
    </source>
</reference>
<evidence type="ECO:0000256" key="5">
    <source>
        <dbReference type="SAM" id="MobiDB-lite"/>
    </source>
</evidence>
<dbReference type="Pfam" id="PF01229">
    <property type="entry name" value="Glyco_hydro_39"/>
    <property type="match status" value="1"/>
</dbReference>
<name>A0A5J4KVH6_9CHLR</name>
<dbReference type="GO" id="GO:0004553">
    <property type="term" value="F:hydrolase activity, hydrolyzing O-glycosyl compounds"/>
    <property type="evidence" value="ECO:0007669"/>
    <property type="project" value="InterPro"/>
</dbReference>
<dbReference type="Gene3D" id="3.20.20.80">
    <property type="entry name" value="Glycosidases"/>
    <property type="match status" value="1"/>
</dbReference>
<dbReference type="SUPFAM" id="SSF49265">
    <property type="entry name" value="Fibronectin type III"/>
    <property type="match status" value="1"/>
</dbReference>
<feature type="region of interest" description="Disordered" evidence="5">
    <location>
        <begin position="1"/>
        <end position="24"/>
    </location>
</feature>
<dbReference type="Gene3D" id="2.60.40.10">
    <property type="entry name" value="Immunoglobulins"/>
    <property type="match status" value="1"/>
</dbReference>
<proteinExistence type="inferred from homology"/>
<protein>
    <recommendedName>
        <fullName evidence="6">Glycosyl hydrolases family 39 N-terminal catalytic domain-containing protein</fullName>
    </recommendedName>
</protein>
<evidence type="ECO:0000259" key="6">
    <source>
        <dbReference type="Pfam" id="PF01229"/>
    </source>
</evidence>
<dbReference type="Gene3D" id="2.60.40.1500">
    <property type="entry name" value="Glycosyl hydrolase domain, family 39"/>
    <property type="match status" value="1"/>
</dbReference>
<dbReference type="GO" id="GO:0005975">
    <property type="term" value="P:carbohydrate metabolic process"/>
    <property type="evidence" value="ECO:0007669"/>
    <property type="project" value="InterPro"/>
</dbReference>
<evidence type="ECO:0000313" key="8">
    <source>
        <dbReference type="Proteomes" id="UP000326912"/>
    </source>
</evidence>
<evidence type="ECO:0000256" key="2">
    <source>
        <dbReference type="ARBA" id="ARBA00022801"/>
    </source>
</evidence>
<organism evidence="7 8">
    <name type="scientific">Dictyobacter vulcani</name>
    <dbReference type="NCBI Taxonomy" id="2607529"/>
    <lineage>
        <taxon>Bacteria</taxon>
        <taxon>Bacillati</taxon>
        <taxon>Chloroflexota</taxon>
        <taxon>Ktedonobacteria</taxon>
        <taxon>Ktedonobacterales</taxon>
        <taxon>Dictyobacteraceae</taxon>
        <taxon>Dictyobacter</taxon>
    </lineage>
</organism>
<feature type="domain" description="Glycosyl hydrolases family 39 N-terminal catalytic" evidence="6">
    <location>
        <begin position="144"/>
        <end position="584"/>
    </location>
</feature>
<dbReference type="InterPro" id="IPR017853">
    <property type="entry name" value="GH"/>
</dbReference>
<dbReference type="EMBL" id="BKZW01000002">
    <property type="protein sequence ID" value="GER90109.1"/>
    <property type="molecule type" value="Genomic_DNA"/>
</dbReference>
<dbReference type="InterPro" id="IPR013783">
    <property type="entry name" value="Ig-like_fold"/>
</dbReference>
<dbReference type="SUPFAM" id="SSF51445">
    <property type="entry name" value="(Trans)glycosidases"/>
    <property type="match status" value="1"/>
</dbReference>
<dbReference type="SUPFAM" id="SSF51011">
    <property type="entry name" value="Glycosyl hydrolase domain"/>
    <property type="match status" value="1"/>
</dbReference>
<dbReference type="InterPro" id="IPR049166">
    <property type="entry name" value="GH39_cat"/>
</dbReference>
<dbReference type="InterPro" id="IPR000514">
    <property type="entry name" value="Glyco_hydro_39"/>
</dbReference>
<dbReference type="InterPro" id="IPR051923">
    <property type="entry name" value="Glycosyl_Hydrolase_39"/>
</dbReference>
<dbReference type="PRINTS" id="PR00745">
    <property type="entry name" value="GLHYDRLASE39"/>
</dbReference>
<dbReference type="InterPro" id="IPR036116">
    <property type="entry name" value="FN3_sf"/>
</dbReference>
<feature type="active site" description="Proton donor" evidence="4">
    <location>
        <position position="307"/>
    </location>
</feature>
<accession>A0A5J4KVH6</accession>
<comment type="caution">
    <text evidence="7">The sequence shown here is derived from an EMBL/GenBank/DDBJ whole genome shotgun (WGS) entry which is preliminary data.</text>
</comment>
<gene>
    <name evidence="7" type="ORF">KDW_42710</name>
</gene>
<keyword evidence="3" id="KW-0326">Glycosidase</keyword>
<dbReference type="Proteomes" id="UP000326912">
    <property type="component" value="Unassembled WGS sequence"/>
</dbReference>
<dbReference type="RefSeq" id="WP_151757889.1">
    <property type="nucleotide sequence ID" value="NZ_BKZW01000002.1"/>
</dbReference>
<keyword evidence="8" id="KW-1185">Reference proteome</keyword>
<evidence type="ECO:0000256" key="3">
    <source>
        <dbReference type="ARBA" id="ARBA00023295"/>
    </source>
</evidence>
<dbReference type="AlphaFoldDB" id="A0A5J4KVH6"/>
<keyword evidence="2" id="KW-0378">Hydrolase</keyword>
<dbReference type="PROSITE" id="PS01027">
    <property type="entry name" value="GLYCOSYL_HYDROL_F39"/>
    <property type="match status" value="1"/>
</dbReference>
<evidence type="ECO:0000313" key="7">
    <source>
        <dbReference type="EMBL" id="GER90109.1"/>
    </source>
</evidence>
<sequence length="619" mass="69261">MEKDLPQNIDAREDWETRIGQRNDDDAQIIEPQIQEPQTLPAPSGLVAESGAGQVTLRWQPVAGAVGYLVHRADGPEGPFTPIDHGGRDVLVTPGPSYADTTGKPGTTYWYAITALPDPKYASSALTSPVEGTLLDTTAKPVQVTVKTQTSAGTLNRVWHMMGSEHLSQLFYGEGSGGSNIGEEFAQALQNTRDELGATHIRAHAILHDENHVYTEVNGEAHYDFSTVDRIYDRLLELKLRPIVELSFMPHDLARDPETSVFMYRALNSPPKDWDRWAELCQRLAAHLVERYGLEEVLQWGFEVWNEPNLQVFWTGTQEEYFQLYDITARAIKAVDKRLLVGGPATAAAEWIADFLQYVREHNSPLDFIATHTYGNLPLDFTQALSTYGFPEVKIWWTEWGVTPTHFYPVNDTVFSATFTLHGMKSVQGRVDALAYWVLSDHFEELGRAPRLLHGGFGLQTIGNLRKPRYWALALAESLGSNLVQLELRGDGAGSLLDGWAARKEDGTIDLLVWNGTLDQSKLDGSALLNRQLDIHLEQLPQQHYTVSIARVDGTHSNIAQYWQGEQDWPTADQWSMLRNADKLHETIQPVLVTEEGNASLTLDLPMPGIVRVRLVPQK</sequence>
<dbReference type="PANTHER" id="PTHR12631">
    <property type="entry name" value="ALPHA-L-IDURONIDASE"/>
    <property type="match status" value="1"/>
</dbReference>
<evidence type="ECO:0000256" key="1">
    <source>
        <dbReference type="ARBA" id="ARBA00008875"/>
    </source>
</evidence>
<dbReference type="InterPro" id="IPR049165">
    <property type="entry name" value="GH39_as"/>
</dbReference>
<comment type="similarity">
    <text evidence="1">Belongs to the glycosyl hydrolase 39 family.</text>
</comment>
<dbReference type="PANTHER" id="PTHR12631:SF10">
    <property type="entry name" value="BETA-XYLOSIDASE-LIKE PROTEIN-RELATED"/>
    <property type="match status" value="1"/>
</dbReference>
<evidence type="ECO:0000256" key="4">
    <source>
        <dbReference type="PIRSR" id="PIRSR600514-1"/>
    </source>
</evidence>